<evidence type="ECO:0000256" key="1">
    <source>
        <dbReference type="SAM" id="Phobius"/>
    </source>
</evidence>
<organism evidence="3 4">
    <name type="scientific">candidate division CPR2 bacterium GW2011_GWC2_39_10</name>
    <dbReference type="NCBI Taxonomy" id="1618345"/>
    <lineage>
        <taxon>Bacteria</taxon>
        <taxon>Bacteria division CPR2</taxon>
    </lineage>
</organism>
<feature type="transmembrane region" description="Helical" evidence="1">
    <location>
        <begin position="6"/>
        <end position="25"/>
    </location>
</feature>
<protein>
    <recommendedName>
        <fullName evidence="2">LiaF transmembrane domain-containing protein</fullName>
    </recommendedName>
</protein>
<gene>
    <name evidence="3" type="ORF">UT18_C0023G0011</name>
</gene>
<evidence type="ECO:0000313" key="4">
    <source>
        <dbReference type="Proteomes" id="UP000034207"/>
    </source>
</evidence>
<keyword evidence="1" id="KW-1133">Transmembrane helix</keyword>
<reference evidence="3 4" key="1">
    <citation type="journal article" date="2015" name="Nature">
        <title>rRNA introns, odd ribosomes, and small enigmatic genomes across a large radiation of phyla.</title>
        <authorList>
            <person name="Brown C.T."/>
            <person name="Hug L.A."/>
            <person name="Thomas B.C."/>
            <person name="Sharon I."/>
            <person name="Castelle C.J."/>
            <person name="Singh A."/>
            <person name="Wilkins M.J."/>
            <person name="Williams K.H."/>
            <person name="Banfield J.F."/>
        </authorList>
    </citation>
    <scope>NUCLEOTIDE SEQUENCE [LARGE SCALE GENOMIC DNA]</scope>
</reference>
<feature type="domain" description="LiaF transmembrane" evidence="2">
    <location>
        <begin position="7"/>
        <end position="73"/>
    </location>
</feature>
<keyword evidence="1" id="KW-0472">Membrane</keyword>
<evidence type="ECO:0000259" key="2">
    <source>
        <dbReference type="Pfam" id="PF22570"/>
    </source>
</evidence>
<name>A0A0G0LN18_UNCC2</name>
<dbReference type="AlphaFoldDB" id="A0A0G0LN18"/>
<sequence>MKPTKILIGLAFVILGILFFIDAFIAKFDVMLYLINFWPALLILLGVFVMTKHKPMLSVIAIVITALLLAGVLAKYGHVKFKTADFGDITRFQNYSAVNAKINFGGGKLNFEGTDEKVLSISGKDYNYEGRKLNIIESQNKAFIDLSPASNFITTSREWDIRIYKGIPLELSIGSGGAKNFVNLKDINLKSADLNFGAADSEVYFGKYTGKINVKINTGVSSLKIYLNKDEKLKIKANILGSHNLEKLGLLKQENHTWTSPAFSEENDYLYLDLNAGLASVQFIYE</sequence>
<dbReference type="Pfam" id="PF22570">
    <property type="entry name" value="LiaF-TM"/>
    <property type="match status" value="1"/>
</dbReference>
<dbReference type="EMBL" id="LBVV01000023">
    <property type="protein sequence ID" value="KKQ93273.1"/>
    <property type="molecule type" value="Genomic_DNA"/>
</dbReference>
<accession>A0A0G0LN18</accession>
<keyword evidence="1" id="KW-0812">Transmembrane</keyword>
<dbReference type="STRING" id="1618345.UT18_C0023G0011"/>
<comment type="caution">
    <text evidence="3">The sequence shown here is derived from an EMBL/GenBank/DDBJ whole genome shotgun (WGS) entry which is preliminary data.</text>
</comment>
<feature type="transmembrane region" description="Helical" evidence="1">
    <location>
        <begin position="56"/>
        <end position="74"/>
    </location>
</feature>
<dbReference type="InterPro" id="IPR054331">
    <property type="entry name" value="LiaF_TM"/>
</dbReference>
<proteinExistence type="predicted"/>
<feature type="transmembrane region" description="Helical" evidence="1">
    <location>
        <begin position="32"/>
        <end position="50"/>
    </location>
</feature>
<evidence type="ECO:0000313" key="3">
    <source>
        <dbReference type="EMBL" id="KKQ93273.1"/>
    </source>
</evidence>
<dbReference type="Proteomes" id="UP000034207">
    <property type="component" value="Unassembled WGS sequence"/>
</dbReference>